<organism evidence="1 2">
    <name type="scientific">Elysia marginata</name>
    <dbReference type="NCBI Taxonomy" id="1093978"/>
    <lineage>
        <taxon>Eukaryota</taxon>
        <taxon>Metazoa</taxon>
        <taxon>Spiralia</taxon>
        <taxon>Lophotrochozoa</taxon>
        <taxon>Mollusca</taxon>
        <taxon>Gastropoda</taxon>
        <taxon>Heterobranchia</taxon>
        <taxon>Euthyneura</taxon>
        <taxon>Panpulmonata</taxon>
        <taxon>Sacoglossa</taxon>
        <taxon>Placobranchoidea</taxon>
        <taxon>Plakobranchidae</taxon>
        <taxon>Elysia</taxon>
    </lineage>
</organism>
<gene>
    <name evidence="1" type="ORF">ElyMa_005193900</name>
</gene>
<dbReference type="AlphaFoldDB" id="A0AAV4JWD3"/>
<evidence type="ECO:0000313" key="1">
    <source>
        <dbReference type="EMBL" id="GFS25837.1"/>
    </source>
</evidence>
<reference evidence="1 2" key="1">
    <citation type="journal article" date="2021" name="Elife">
        <title>Chloroplast acquisition without the gene transfer in kleptoplastic sea slugs, Plakobranchus ocellatus.</title>
        <authorList>
            <person name="Maeda T."/>
            <person name="Takahashi S."/>
            <person name="Yoshida T."/>
            <person name="Shimamura S."/>
            <person name="Takaki Y."/>
            <person name="Nagai Y."/>
            <person name="Toyoda A."/>
            <person name="Suzuki Y."/>
            <person name="Arimoto A."/>
            <person name="Ishii H."/>
            <person name="Satoh N."/>
            <person name="Nishiyama T."/>
            <person name="Hasebe M."/>
            <person name="Maruyama T."/>
            <person name="Minagawa J."/>
            <person name="Obokata J."/>
            <person name="Shigenobu S."/>
        </authorList>
    </citation>
    <scope>NUCLEOTIDE SEQUENCE [LARGE SCALE GENOMIC DNA]</scope>
</reference>
<dbReference type="Proteomes" id="UP000762676">
    <property type="component" value="Unassembled WGS sequence"/>
</dbReference>
<accession>A0AAV4JWD3</accession>
<keyword evidence="2" id="KW-1185">Reference proteome</keyword>
<comment type="caution">
    <text evidence="1">The sequence shown here is derived from an EMBL/GenBank/DDBJ whole genome shotgun (WGS) entry which is preliminary data.</text>
</comment>
<evidence type="ECO:0000313" key="2">
    <source>
        <dbReference type="Proteomes" id="UP000762676"/>
    </source>
</evidence>
<proteinExistence type="predicted"/>
<dbReference type="EMBL" id="BMAT01010382">
    <property type="protein sequence ID" value="GFS25837.1"/>
    <property type="molecule type" value="Genomic_DNA"/>
</dbReference>
<name>A0AAV4JWD3_9GAST</name>
<sequence>MKKRKAAFSTVQSITRPGRTYLIVYIYISYEAETKVCWKHHEKQLGTFATTIPRGENQREERTGKAKKELDGRCKGMVRVNKLWGYETEGQERRDMVANLWTEDGT</sequence>
<protein>
    <submittedName>
        <fullName evidence="1">Uncharacterized protein</fullName>
    </submittedName>
</protein>